<keyword evidence="1" id="KW-1133">Transmembrane helix</keyword>
<proteinExistence type="predicted"/>
<dbReference type="AlphaFoldDB" id="A0A7J6MRF5"/>
<evidence type="ECO:0000256" key="1">
    <source>
        <dbReference type="SAM" id="Phobius"/>
    </source>
</evidence>
<evidence type="ECO:0000313" key="3">
    <source>
        <dbReference type="Proteomes" id="UP000591131"/>
    </source>
</evidence>
<organism evidence="2 3">
    <name type="scientific">Perkinsus chesapeaki</name>
    <name type="common">Clam parasite</name>
    <name type="synonym">Perkinsus andrewsi</name>
    <dbReference type="NCBI Taxonomy" id="330153"/>
    <lineage>
        <taxon>Eukaryota</taxon>
        <taxon>Sar</taxon>
        <taxon>Alveolata</taxon>
        <taxon>Perkinsozoa</taxon>
        <taxon>Perkinsea</taxon>
        <taxon>Perkinsida</taxon>
        <taxon>Perkinsidae</taxon>
        <taxon>Perkinsus</taxon>
    </lineage>
</organism>
<keyword evidence="1" id="KW-0472">Membrane</keyword>
<dbReference type="EMBL" id="JAAPAO010000068">
    <property type="protein sequence ID" value="KAF4674178.1"/>
    <property type="molecule type" value="Genomic_DNA"/>
</dbReference>
<keyword evidence="1" id="KW-0812">Transmembrane</keyword>
<keyword evidence="3" id="KW-1185">Reference proteome</keyword>
<evidence type="ECO:0000313" key="2">
    <source>
        <dbReference type="EMBL" id="KAF4674178.1"/>
    </source>
</evidence>
<accession>A0A7J6MRF5</accession>
<name>A0A7J6MRF5_PERCH</name>
<feature type="transmembrane region" description="Helical" evidence="1">
    <location>
        <begin position="33"/>
        <end position="54"/>
    </location>
</feature>
<comment type="caution">
    <text evidence="2">The sequence shown here is derived from an EMBL/GenBank/DDBJ whole genome shotgun (WGS) entry which is preliminary data.</text>
</comment>
<dbReference type="OrthoDB" id="434878at2759"/>
<dbReference type="Proteomes" id="UP000591131">
    <property type="component" value="Unassembled WGS sequence"/>
</dbReference>
<reference evidence="2 3" key="1">
    <citation type="submission" date="2020-04" db="EMBL/GenBank/DDBJ databases">
        <title>Perkinsus chesapeaki whole genome sequence.</title>
        <authorList>
            <person name="Bogema D.R."/>
        </authorList>
    </citation>
    <scope>NUCLEOTIDE SEQUENCE [LARGE SCALE GENOMIC DNA]</scope>
    <source>
        <strain evidence="2">ATCC PRA-425</strain>
    </source>
</reference>
<sequence>MSTPEAAVAKPSAAQRFAKMGASIGSNFKPGTFIYSALFGAVIGVGLAGADYIVRNIKVRFADKEHLILASRQRYLEKQAVFYKQLAEDQEMHRLASLAQEYDPVATRMPFSLLEDKYRF</sequence>
<gene>
    <name evidence="2" type="ORF">FOL47_009584</name>
</gene>
<protein>
    <submittedName>
        <fullName evidence="2">Uncharacterized protein</fullName>
    </submittedName>
</protein>